<feature type="transmembrane region" description="Helical" evidence="6">
    <location>
        <begin position="106"/>
        <end position="127"/>
    </location>
</feature>
<evidence type="ECO:0000313" key="8">
    <source>
        <dbReference type="Proteomes" id="UP000249396"/>
    </source>
</evidence>
<keyword evidence="7" id="KW-0238">DNA-binding</keyword>
<protein>
    <submittedName>
        <fullName evidence="7">DNA-binding protein</fullName>
    </submittedName>
</protein>
<dbReference type="AlphaFoldDB" id="A0A2W4RAE9"/>
<evidence type="ECO:0000256" key="4">
    <source>
        <dbReference type="ARBA" id="ARBA00023136"/>
    </source>
</evidence>
<keyword evidence="2 6" id="KW-0812">Transmembrane</keyword>
<feature type="transmembrane region" description="Helical" evidence="6">
    <location>
        <begin position="133"/>
        <end position="153"/>
    </location>
</feature>
<dbReference type="Pfam" id="PF03006">
    <property type="entry name" value="HlyIII"/>
    <property type="match status" value="1"/>
</dbReference>
<reference evidence="7 8" key="1">
    <citation type="journal article" date="2018" name="Aquat. Microb. Ecol.">
        <title>Gammaproteobacterial methanotrophs dominate.</title>
        <authorList>
            <person name="Rissanen A.J."/>
            <person name="Saarenheimo J."/>
            <person name="Tiirola M."/>
            <person name="Peura S."/>
            <person name="Aalto S.L."/>
            <person name="Karvinen A."/>
            <person name="Nykanen H."/>
        </authorList>
    </citation>
    <scope>NUCLEOTIDE SEQUENCE [LARGE SCALE GENOMIC DNA]</scope>
    <source>
        <strain evidence="7">AMbin10</strain>
    </source>
</reference>
<name>A0A2W4RAE9_9GAMM</name>
<evidence type="ECO:0000256" key="3">
    <source>
        <dbReference type="ARBA" id="ARBA00022989"/>
    </source>
</evidence>
<keyword evidence="5" id="KW-0862">Zinc</keyword>
<dbReference type="EMBL" id="QJPH01000292">
    <property type="protein sequence ID" value="PZN79806.1"/>
    <property type="molecule type" value="Genomic_DNA"/>
</dbReference>
<evidence type="ECO:0000256" key="2">
    <source>
        <dbReference type="ARBA" id="ARBA00022692"/>
    </source>
</evidence>
<dbReference type="GO" id="GO:0046872">
    <property type="term" value="F:metal ion binding"/>
    <property type="evidence" value="ECO:0007669"/>
    <property type="project" value="UniProtKB-KW"/>
</dbReference>
<organism evidence="7 8">
    <name type="scientific">Candidatus Methylumidiphilus alinenensis</name>
    <dbReference type="NCBI Taxonomy" id="2202197"/>
    <lineage>
        <taxon>Bacteria</taxon>
        <taxon>Pseudomonadati</taxon>
        <taxon>Pseudomonadota</taxon>
        <taxon>Gammaproteobacteria</taxon>
        <taxon>Methylococcales</taxon>
        <taxon>Candidatus Methylumidiphilus</taxon>
    </lineage>
</organism>
<dbReference type="GO" id="GO:0016020">
    <property type="term" value="C:membrane"/>
    <property type="evidence" value="ECO:0007669"/>
    <property type="project" value="UniProtKB-SubCell"/>
</dbReference>
<proteinExistence type="predicted"/>
<evidence type="ECO:0000313" key="7">
    <source>
        <dbReference type="EMBL" id="PZN79806.1"/>
    </source>
</evidence>
<dbReference type="PANTHER" id="PTHR20855">
    <property type="entry name" value="ADIPOR/PROGESTIN RECEPTOR-RELATED"/>
    <property type="match status" value="1"/>
</dbReference>
<evidence type="ECO:0000256" key="6">
    <source>
        <dbReference type="SAM" id="Phobius"/>
    </source>
</evidence>
<dbReference type="PANTHER" id="PTHR20855:SF3">
    <property type="entry name" value="LD03007P"/>
    <property type="match status" value="1"/>
</dbReference>
<feature type="binding site" evidence="5">
    <location>
        <position position="64"/>
    </location>
    <ligand>
        <name>Zn(2+)</name>
        <dbReference type="ChEBI" id="CHEBI:29105"/>
    </ligand>
</feature>
<sequence length="226" mass="24852">MTVNSIPGFADPFSSILHLLAAVVFCVLGFFLVARGRGSIGRMFSLAVFVFSVVFLLSMSGVFHLLALGGTGRMVLQRLDHAGIFLLIAGSFTPLHGIMFTGFWRWGILALVWTLAITGIILKSIFFNNIPEWLGLSIYLGMGWLGLLSGILLSRRLGFAFVKPLVYSGLAYSLGGITEYFSWPILIPGVIGPHEIFHVAVIVGIGIYWYFIGQCLDIDRRFPPHP</sequence>
<keyword evidence="5" id="KW-0479">Metal-binding</keyword>
<feature type="transmembrane region" description="Helical" evidence="6">
    <location>
        <begin position="195"/>
        <end position="212"/>
    </location>
</feature>
<comment type="caution">
    <text evidence="7">The sequence shown here is derived from an EMBL/GenBank/DDBJ whole genome shotgun (WGS) entry which is preliminary data.</text>
</comment>
<feature type="transmembrane region" description="Helical" evidence="6">
    <location>
        <begin position="165"/>
        <end position="183"/>
    </location>
</feature>
<dbReference type="InterPro" id="IPR004254">
    <property type="entry name" value="AdipoR/HlyIII-related"/>
</dbReference>
<keyword evidence="4 6" id="KW-0472">Membrane</keyword>
<accession>A0A2W4RAE9</accession>
<evidence type="ECO:0000256" key="5">
    <source>
        <dbReference type="PIRSR" id="PIRSR604254-1"/>
    </source>
</evidence>
<feature type="transmembrane region" description="Helical" evidence="6">
    <location>
        <begin position="12"/>
        <end position="34"/>
    </location>
</feature>
<dbReference type="GO" id="GO:0003677">
    <property type="term" value="F:DNA binding"/>
    <property type="evidence" value="ECO:0007669"/>
    <property type="project" value="UniProtKB-KW"/>
</dbReference>
<feature type="transmembrane region" description="Helical" evidence="6">
    <location>
        <begin position="46"/>
        <end position="69"/>
    </location>
</feature>
<keyword evidence="3 6" id="KW-1133">Transmembrane helix</keyword>
<dbReference type="Proteomes" id="UP000249396">
    <property type="component" value="Unassembled WGS sequence"/>
</dbReference>
<comment type="subcellular location">
    <subcellularLocation>
        <location evidence="1">Membrane</location>
        <topology evidence="1">Multi-pass membrane protein</topology>
    </subcellularLocation>
</comment>
<gene>
    <name evidence="7" type="ORF">DM484_10945</name>
</gene>
<feature type="transmembrane region" description="Helical" evidence="6">
    <location>
        <begin position="81"/>
        <end position="99"/>
    </location>
</feature>
<evidence type="ECO:0000256" key="1">
    <source>
        <dbReference type="ARBA" id="ARBA00004141"/>
    </source>
</evidence>
<feature type="binding site" evidence="5">
    <location>
        <position position="198"/>
    </location>
    <ligand>
        <name>Zn(2+)</name>
        <dbReference type="ChEBI" id="CHEBI:29105"/>
    </ligand>
</feature>
<feature type="binding site" evidence="5">
    <location>
        <position position="194"/>
    </location>
    <ligand>
        <name>Zn(2+)</name>
        <dbReference type="ChEBI" id="CHEBI:29105"/>
    </ligand>
</feature>